<sequence length="138" mass="15445">MNYINCYTSRFMSQFTKPIPLSFLKAASPNTEIYEPYGAASRGLVGPSSTGRIDSLVAARFTSPVLVLMVAARMMPYFPGCTSTTRPVFHLRKGRLSSRSSTNCPCSSFGPIETLHLLLWCSWPRYSLDQRVQKCCFN</sequence>
<evidence type="ECO:0000313" key="2">
    <source>
        <dbReference type="RefSeq" id="XP_025835897.1"/>
    </source>
</evidence>
<dbReference type="InParanoid" id="A0A7F5RIR7"/>
<organism evidence="1 2">
    <name type="scientific">Agrilus planipennis</name>
    <name type="common">Emerald ash borer</name>
    <name type="synonym">Agrilus marcopoli</name>
    <dbReference type="NCBI Taxonomy" id="224129"/>
    <lineage>
        <taxon>Eukaryota</taxon>
        <taxon>Metazoa</taxon>
        <taxon>Ecdysozoa</taxon>
        <taxon>Arthropoda</taxon>
        <taxon>Hexapoda</taxon>
        <taxon>Insecta</taxon>
        <taxon>Pterygota</taxon>
        <taxon>Neoptera</taxon>
        <taxon>Endopterygota</taxon>
        <taxon>Coleoptera</taxon>
        <taxon>Polyphaga</taxon>
        <taxon>Elateriformia</taxon>
        <taxon>Buprestoidea</taxon>
        <taxon>Buprestidae</taxon>
        <taxon>Agrilinae</taxon>
        <taxon>Agrilus</taxon>
    </lineage>
</organism>
<keyword evidence="1" id="KW-1185">Reference proteome</keyword>
<dbReference type="RefSeq" id="XP_025835897.1">
    <property type="nucleotide sequence ID" value="XM_025980112.1"/>
</dbReference>
<accession>A0A7F5RIR7</accession>
<dbReference type="AlphaFoldDB" id="A0A7F5RIR7"/>
<name>A0A7F5RIR7_AGRPL</name>
<dbReference type="GeneID" id="112906262"/>
<evidence type="ECO:0000313" key="1">
    <source>
        <dbReference type="Proteomes" id="UP000192223"/>
    </source>
</evidence>
<proteinExistence type="predicted"/>
<reference evidence="2" key="1">
    <citation type="submission" date="2025-08" db="UniProtKB">
        <authorList>
            <consortium name="RefSeq"/>
        </authorList>
    </citation>
    <scope>IDENTIFICATION</scope>
    <source>
        <tissue evidence="2">Entire body</tissue>
    </source>
</reference>
<dbReference type="Proteomes" id="UP000192223">
    <property type="component" value="Unplaced"/>
</dbReference>
<dbReference type="KEGG" id="apln:112906262"/>
<gene>
    <name evidence="2" type="primary">LOC112906262</name>
</gene>
<protein>
    <submittedName>
        <fullName evidence="2">Uncharacterized protein LOC112906262</fullName>
    </submittedName>
</protein>